<proteinExistence type="predicted"/>
<dbReference type="EMBL" id="AP035768">
    <property type="protein sequence ID" value="BFO22686.1"/>
    <property type="molecule type" value="Genomic_DNA"/>
</dbReference>
<sequence>MAQGGVQRPGPRGRPAVGQQQGAGRGGDLGLAHMTPIREGNIGVPIRHHPPGRPFPGAQVTAVRTKKVRTWQGWELYREHRPVLAALGGTHTHLGEHVGRAAAYDIACGLVSGVRRVSGPT</sequence>
<gene>
    <name evidence="2" type="ORF">SHKM778_90740</name>
</gene>
<reference evidence="2" key="1">
    <citation type="submission" date="2024-06" db="EMBL/GenBank/DDBJ databases">
        <authorList>
            <consortium name="consrtm"/>
            <person name="Uemura M."/>
            <person name="Terahara T."/>
        </authorList>
    </citation>
    <scope>NUCLEOTIDE SEQUENCE</scope>
    <source>
        <strain evidence="2">KM77-8</strain>
    </source>
</reference>
<reference evidence="2" key="2">
    <citation type="submission" date="2024-07" db="EMBL/GenBank/DDBJ databases">
        <title>Streptomyces haneummycinica sp. nov., a new antibiotic-producing actinobacterium isolated from marine sediment.</title>
        <authorList>
            <person name="Uemura M."/>
            <person name="Hamada M."/>
            <person name="Hirano S."/>
            <person name="Kobayashi K."/>
            <person name="Ohshiro T."/>
            <person name="Kobayashi T."/>
            <person name="Terahara T."/>
        </authorList>
    </citation>
    <scope>NUCLEOTIDE SEQUENCE</scope>
    <source>
        <strain evidence="2">KM77-8</strain>
    </source>
</reference>
<feature type="compositionally biased region" description="Low complexity" evidence="1">
    <location>
        <begin position="1"/>
        <end position="20"/>
    </location>
</feature>
<dbReference type="AlphaFoldDB" id="A0AAT9HZ14"/>
<accession>A0AAT9HZ14</accession>
<protein>
    <recommendedName>
        <fullName evidence="3">AP2/ERF domain-containing protein</fullName>
    </recommendedName>
</protein>
<evidence type="ECO:0000256" key="1">
    <source>
        <dbReference type="SAM" id="MobiDB-lite"/>
    </source>
</evidence>
<feature type="region of interest" description="Disordered" evidence="1">
    <location>
        <begin position="1"/>
        <end position="33"/>
    </location>
</feature>
<organism evidence="2">
    <name type="scientific">Streptomyces haneummycinicus</name>
    <dbReference type="NCBI Taxonomy" id="3074435"/>
    <lineage>
        <taxon>Bacteria</taxon>
        <taxon>Bacillati</taxon>
        <taxon>Actinomycetota</taxon>
        <taxon>Actinomycetes</taxon>
        <taxon>Kitasatosporales</taxon>
        <taxon>Streptomycetaceae</taxon>
        <taxon>Streptomyces</taxon>
    </lineage>
</organism>
<evidence type="ECO:0008006" key="3">
    <source>
        <dbReference type="Google" id="ProtNLM"/>
    </source>
</evidence>
<name>A0AAT9HZ14_9ACTN</name>
<evidence type="ECO:0000313" key="2">
    <source>
        <dbReference type="EMBL" id="BFO22686.1"/>
    </source>
</evidence>